<dbReference type="PANTHER" id="PTHR43377:SF8">
    <property type="entry name" value="BLR3664 PROTEIN"/>
    <property type="match status" value="1"/>
</dbReference>
<dbReference type="Gene3D" id="3.40.50.720">
    <property type="entry name" value="NAD(P)-binding Rossmann-like Domain"/>
    <property type="match status" value="1"/>
</dbReference>
<feature type="domain" description="Gfo/Idh/MocA-like oxidoreductase N-terminal" evidence="1">
    <location>
        <begin position="3"/>
        <end position="114"/>
    </location>
</feature>
<name>A0A858SQ15_9RHOB</name>
<dbReference type="InterPro" id="IPR036291">
    <property type="entry name" value="NAD(P)-bd_dom_sf"/>
</dbReference>
<proteinExistence type="predicted"/>
<accession>A0A858SQ15</accession>
<dbReference type="SUPFAM" id="SSF55347">
    <property type="entry name" value="Glyceraldehyde-3-phosphate dehydrogenase-like, C-terminal domain"/>
    <property type="match status" value="1"/>
</dbReference>
<dbReference type="KEGG" id="rpon:G3256_01650"/>
<evidence type="ECO:0000313" key="3">
    <source>
        <dbReference type="EMBL" id="QJF49962.1"/>
    </source>
</evidence>
<dbReference type="EMBL" id="CP048788">
    <property type="protein sequence ID" value="QJF49962.1"/>
    <property type="molecule type" value="Genomic_DNA"/>
</dbReference>
<feature type="domain" description="GFO/IDH/MocA-like oxidoreductase" evidence="2">
    <location>
        <begin position="123"/>
        <end position="256"/>
    </location>
</feature>
<protein>
    <submittedName>
        <fullName evidence="3">Gfo/Idh/MocA family oxidoreductase</fullName>
    </submittedName>
</protein>
<evidence type="ECO:0000259" key="2">
    <source>
        <dbReference type="Pfam" id="PF22725"/>
    </source>
</evidence>
<dbReference type="GO" id="GO:0000166">
    <property type="term" value="F:nucleotide binding"/>
    <property type="evidence" value="ECO:0007669"/>
    <property type="project" value="InterPro"/>
</dbReference>
<gene>
    <name evidence="3" type="ORF">G3256_01650</name>
</gene>
<dbReference type="PANTHER" id="PTHR43377">
    <property type="entry name" value="BILIVERDIN REDUCTASE A"/>
    <property type="match status" value="1"/>
</dbReference>
<dbReference type="AlphaFoldDB" id="A0A858SQ15"/>
<dbReference type="SUPFAM" id="SSF51735">
    <property type="entry name" value="NAD(P)-binding Rossmann-fold domains"/>
    <property type="match status" value="1"/>
</dbReference>
<evidence type="ECO:0000259" key="1">
    <source>
        <dbReference type="Pfam" id="PF01408"/>
    </source>
</evidence>
<keyword evidence="4" id="KW-1185">Reference proteome</keyword>
<sequence length="337" mass="35514">MKRIVVVGGGLIGARHLAAVRTHPRCALAGLVDPDPACLPGDDVTRFADMSEMPDDVDGVIIATPTHLHATHGCYAASRGWHMLIEKPVAGDLAGAKMLQAAVAKAGVQSLVGHHRRYHRSIARLRQLIAGGGIGTPVTAALIWAMRKPDEYFAGNWRTAGGSPVMINIVHDIDILRHLLGEIAATAALPGRSLRGTDRIESGAVALAFESGATGTISFADTTPSPWGFEAGTGENPHIGTTGQDMMWITGTKGAVSFPSMTRWQGTDWSRPAIAGDLSGPGDATVPLDRQLDHFIDVMENRAPPLIDVADASRTLAVALEIEAQLAPSAPGEKRYG</sequence>
<reference evidence="3 4" key="1">
    <citation type="submission" date="2020-02" db="EMBL/GenBank/DDBJ databases">
        <title>Genome sequence of Roseobacter ponti.</title>
        <authorList>
            <person name="Hollensteiner J."/>
            <person name="Schneider D."/>
            <person name="Poehlein A."/>
            <person name="Daniel R."/>
        </authorList>
    </citation>
    <scope>NUCLEOTIDE SEQUENCE [LARGE SCALE GENOMIC DNA]</scope>
    <source>
        <strain evidence="3 4">DSM 106830</strain>
    </source>
</reference>
<dbReference type="Pfam" id="PF22725">
    <property type="entry name" value="GFO_IDH_MocA_C3"/>
    <property type="match status" value="1"/>
</dbReference>
<dbReference type="Gene3D" id="3.30.360.10">
    <property type="entry name" value="Dihydrodipicolinate Reductase, domain 2"/>
    <property type="match status" value="1"/>
</dbReference>
<dbReference type="InterPro" id="IPR055170">
    <property type="entry name" value="GFO_IDH_MocA-like_dom"/>
</dbReference>
<organism evidence="3 4">
    <name type="scientific">Roseobacter ponti</name>
    <dbReference type="NCBI Taxonomy" id="1891787"/>
    <lineage>
        <taxon>Bacteria</taxon>
        <taxon>Pseudomonadati</taxon>
        <taxon>Pseudomonadota</taxon>
        <taxon>Alphaproteobacteria</taxon>
        <taxon>Rhodobacterales</taxon>
        <taxon>Roseobacteraceae</taxon>
        <taxon>Roseobacter</taxon>
    </lineage>
</organism>
<dbReference type="RefSeq" id="WP_169639188.1">
    <property type="nucleotide sequence ID" value="NZ_CP048788.1"/>
</dbReference>
<dbReference type="Pfam" id="PF01408">
    <property type="entry name" value="GFO_IDH_MocA"/>
    <property type="match status" value="1"/>
</dbReference>
<dbReference type="InterPro" id="IPR051450">
    <property type="entry name" value="Gfo/Idh/MocA_Oxidoreductases"/>
</dbReference>
<evidence type="ECO:0000313" key="4">
    <source>
        <dbReference type="Proteomes" id="UP000503308"/>
    </source>
</evidence>
<dbReference type="InterPro" id="IPR000683">
    <property type="entry name" value="Gfo/Idh/MocA-like_OxRdtase_N"/>
</dbReference>
<dbReference type="Proteomes" id="UP000503308">
    <property type="component" value="Chromosome"/>
</dbReference>